<dbReference type="PANTHER" id="PTHR11804:SF84">
    <property type="entry name" value="SACCHAROLYSIN"/>
    <property type="match status" value="1"/>
</dbReference>
<keyword evidence="5 7" id="KW-0862">Zinc</keyword>
<keyword evidence="4 7" id="KW-0378">Hydrolase</keyword>
<evidence type="ECO:0000313" key="9">
    <source>
        <dbReference type="EMBL" id="CAD9623436.1"/>
    </source>
</evidence>
<proteinExistence type="inferred from homology"/>
<evidence type="ECO:0000256" key="5">
    <source>
        <dbReference type="ARBA" id="ARBA00022833"/>
    </source>
</evidence>
<dbReference type="GO" id="GO:0006518">
    <property type="term" value="P:peptide metabolic process"/>
    <property type="evidence" value="ECO:0007669"/>
    <property type="project" value="TreeGrafter"/>
</dbReference>
<protein>
    <recommendedName>
        <fullName evidence="8">Peptidase M3A/M3B catalytic domain-containing protein</fullName>
    </recommendedName>
</protein>
<dbReference type="GO" id="GO:0046872">
    <property type="term" value="F:metal ion binding"/>
    <property type="evidence" value="ECO:0007669"/>
    <property type="project" value="UniProtKB-UniRule"/>
</dbReference>
<evidence type="ECO:0000256" key="2">
    <source>
        <dbReference type="ARBA" id="ARBA00022670"/>
    </source>
</evidence>
<dbReference type="Gene3D" id="1.20.1050.40">
    <property type="entry name" value="Endopeptidase. Chain P, domain 1"/>
    <property type="match status" value="1"/>
</dbReference>
<dbReference type="AlphaFoldDB" id="A0A7S2M363"/>
<feature type="domain" description="Peptidase M3A/M3B catalytic" evidence="8">
    <location>
        <begin position="287"/>
        <end position="734"/>
    </location>
</feature>
<keyword evidence="2 7" id="KW-0645">Protease</keyword>
<dbReference type="InterPro" id="IPR045090">
    <property type="entry name" value="Pept_M3A_M3B"/>
</dbReference>
<dbReference type="GO" id="GO:0005758">
    <property type="term" value="C:mitochondrial intermembrane space"/>
    <property type="evidence" value="ECO:0007669"/>
    <property type="project" value="TreeGrafter"/>
</dbReference>
<organism evidence="9">
    <name type="scientific">Skeletonema marinoi</name>
    <dbReference type="NCBI Taxonomy" id="267567"/>
    <lineage>
        <taxon>Eukaryota</taxon>
        <taxon>Sar</taxon>
        <taxon>Stramenopiles</taxon>
        <taxon>Ochrophyta</taxon>
        <taxon>Bacillariophyta</taxon>
        <taxon>Coscinodiscophyceae</taxon>
        <taxon>Thalassiosirophycidae</taxon>
        <taxon>Thalassiosirales</taxon>
        <taxon>Skeletonemataceae</taxon>
        <taxon>Skeletonema</taxon>
        <taxon>Skeletonema marinoi-dohrnii complex</taxon>
    </lineage>
</organism>
<comment type="similarity">
    <text evidence="1 7">Belongs to the peptidase M3 family.</text>
</comment>
<dbReference type="Gene3D" id="3.40.390.10">
    <property type="entry name" value="Collagenase (Catalytic Domain)"/>
    <property type="match status" value="1"/>
</dbReference>
<dbReference type="InterPro" id="IPR001567">
    <property type="entry name" value="Pept_M3A_M3B_dom"/>
</dbReference>
<evidence type="ECO:0000256" key="7">
    <source>
        <dbReference type="RuleBase" id="RU003435"/>
    </source>
</evidence>
<reference evidence="9" key="1">
    <citation type="submission" date="2021-01" db="EMBL/GenBank/DDBJ databases">
        <authorList>
            <person name="Corre E."/>
            <person name="Pelletier E."/>
            <person name="Niang G."/>
            <person name="Scheremetjew M."/>
            <person name="Finn R."/>
            <person name="Kale V."/>
            <person name="Holt S."/>
            <person name="Cochrane G."/>
            <person name="Meng A."/>
            <person name="Brown T."/>
            <person name="Cohen L."/>
        </authorList>
    </citation>
    <scope>NUCLEOTIDE SEQUENCE</scope>
    <source>
        <strain evidence="9">SM1012Den-03</strain>
    </source>
</reference>
<dbReference type="GO" id="GO:0006508">
    <property type="term" value="P:proteolysis"/>
    <property type="evidence" value="ECO:0007669"/>
    <property type="project" value="UniProtKB-KW"/>
</dbReference>
<dbReference type="InterPro" id="IPR024080">
    <property type="entry name" value="Neurolysin/TOP_N"/>
</dbReference>
<keyword evidence="3 7" id="KW-0479">Metal-binding</keyword>
<dbReference type="InterPro" id="IPR024077">
    <property type="entry name" value="Neurolysin/TOP_dom2"/>
</dbReference>
<dbReference type="SUPFAM" id="SSF55486">
    <property type="entry name" value="Metalloproteases ('zincins'), catalytic domain"/>
    <property type="match status" value="1"/>
</dbReference>
<dbReference type="GO" id="GO:0004222">
    <property type="term" value="F:metalloendopeptidase activity"/>
    <property type="evidence" value="ECO:0007669"/>
    <property type="project" value="InterPro"/>
</dbReference>
<gene>
    <name evidence="9" type="ORF">SMAR0320_LOCUS19224</name>
</gene>
<comment type="cofactor">
    <cofactor evidence="7">
        <name>Zn(2+)</name>
        <dbReference type="ChEBI" id="CHEBI:29105"/>
    </cofactor>
    <text evidence="7">Binds 1 zinc ion.</text>
</comment>
<dbReference type="InterPro" id="IPR024079">
    <property type="entry name" value="MetalloPept_cat_dom_sf"/>
</dbReference>
<evidence type="ECO:0000256" key="4">
    <source>
        <dbReference type="ARBA" id="ARBA00022801"/>
    </source>
</evidence>
<dbReference type="Pfam" id="PF01432">
    <property type="entry name" value="Peptidase_M3"/>
    <property type="match status" value="1"/>
</dbReference>
<dbReference type="EMBL" id="HBGZ01027023">
    <property type="protein sequence ID" value="CAD9623436.1"/>
    <property type="molecule type" value="Transcribed_RNA"/>
</dbReference>
<dbReference type="PANTHER" id="PTHR11804">
    <property type="entry name" value="PROTEASE M3 THIMET OLIGOPEPTIDASE-RELATED"/>
    <property type="match status" value="1"/>
</dbReference>
<name>A0A7S2M363_9STRA</name>
<evidence type="ECO:0000256" key="6">
    <source>
        <dbReference type="ARBA" id="ARBA00023049"/>
    </source>
</evidence>
<keyword evidence="6 7" id="KW-0482">Metalloprotease</keyword>
<evidence type="ECO:0000256" key="3">
    <source>
        <dbReference type="ARBA" id="ARBA00022723"/>
    </source>
</evidence>
<evidence type="ECO:0000256" key="1">
    <source>
        <dbReference type="ARBA" id="ARBA00006040"/>
    </source>
</evidence>
<dbReference type="CDD" id="cd06455">
    <property type="entry name" value="M3A_TOP"/>
    <property type="match status" value="1"/>
</dbReference>
<sequence length="737" mass="82482">MMNSTTNKPLCPCCFKAFSASILQDGNGNSNGNSSTNNGSFNFGSICGTCEPTKVERALATKAATNTSSASVAAVPPILWLLTPQEIEEATQTILTATKRNLDEIASTPLSDVTFENTIRKLMCPPNYKTNPQIAACKFLQHCSPDAQIREAASNAGKLFAKSRVEGRMRSDVYERVVAFSKTEECQHGLGEYERHFVRASLQDFERAGLALSREDSAELQRLLEEDSKVCSAYGKNLGGDATKLFFAPEELKGCTEDFIQERLGKDVEGKCTISLKYPDIIPIGQTCEVAETRRLVSEAREGMNAYKNNLDLVAEGVQLRKEIATLLGYPSWAEYICTKRMSGSFQAVDEFLTNLQTKLEAAGKDDYETLLQLKRDQCKDMDIVFDGKLNAWDTGYYGNELLKSKGVDSEKIREYFPLDHVVSTTMEIYQELLGLTFTELLQGTYWSWHKEVRCFHVKDTASDNSIGHFYLDLHPRDGKYGHAAIFHLVKHNSTHGAVDCMLCNLPASTEGKPSLLRHQNVVTFFHEFGHIMHGLCSEGIGNSTRLAKCPRDFVEAPSQMLENWCWQKSILERLSKHYQTGVKLPDAMLNDMIQAKHVNVAFGSLRQIYLSRLDLEIHGPHPPKTAEELQSLVDKLRPAITLVENPPGNNMLRTFGHLMNQYSASYYGYMWAEVLSADMFATRFEKEGVMNPKVGMDYRKMVLAPGGTHNITDHLTKFLGRPPSNEAFLKSRGILK</sequence>
<dbReference type="Gene3D" id="1.10.1370.10">
    <property type="entry name" value="Neurolysin, domain 3"/>
    <property type="match status" value="1"/>
</dbReference>
<evidence type="ECO:0000259" key="8">
    <source>
        <dbReference type="Pfam" id="PF01432"/>
    </source>
</evidence>
<accession>A0A7S2M363</accession>